<dbReference type="GO" id="GO:0015280">
    <property type="term" value="F:ligand-gated sodium channel activity"/>
    <property type="evidence" value="ECO:0007669"/>
    <property type="project" value="TreeGrafter"/>
</dbReference>
<name>A0A2H1X2I1_SPOFR</name>
<keyword evidence="12 14" id="KW-0739">Sodium transport</keyword>
<evidence type="ECO:0000256" key="6">
    <source>
        <dbReference type="ARBA" id="ARBA00022490"/>
    </source>
</evidence>
<reference evidence="18" key="1">
    <citation type="submission" date="2016-07" db="EMBL/GenBank/DDBJ databases">
        <authorList>
            <person name="Bretaudeau A."/>
        </authorList>
    </citation>
    <scope>NUCLEOTIDE SEQUENCE</scope>
    <source>
        <strain evidence="18">Rice</strain>
        <tissue evidence="18">Whole body</tissue>
    </source>
</reference>
<proteinExistence type="inferred from homology"/>
<dbReference type="Gene3D" id="1.10.287.770">
    <property type="entry name" value="YojJ-like"/>
    <property type="match status" value="1"/>
</dbReference>
<evidence type="ECO:0000256" key="4">
    <source>
        <dbReference type="ARBA" id="ARBA00022448"/>
    </source>
</evidence>
<evidence type="ECO:0000256" key="14">
    <source>
        <dbReference type="RuleBase" id="RU000679"/>
    </source>
</evidence>
<dbReference type="EMBL" id="ODYU01012968">
    <property type="protein sequence ID" value="SOQ59531.1"/>
    <property type="molecule type" value="Genomic_DNA"/>
</dbReference>
<dbReference type="Gene3D" id="2.60.470.10">
    <property type="entry name" value="Acid-sensing ion channels like domains"/>
    <property type="match status" value="1"/>
</dbReference>
<keyword evidence="8 17" id="KW-1133">Transmembrane helix</keyword>
<feature type="transmembrane region" description="Helical" evidence="17">
    <location>
        <begin position="107"/>
        <end position="128"/>
    </location>
</feature>
<feature type="region of interest" description="Disordered" evidence="16">
    <location>
        <begin position="956"/>
        <end position="1010"/>
    </location>
</feature>
<evidence type="ECO:0000256" key="10">
    <source>
        <dbReference type="ARBA" id="ARBA00023065"/>
    </source>
</evidence>
<dbReference type="Pfam" id="PF00858">
    <property type="entry name" value="ASC"/>
    <property type="match status" value="1"/>
</dbReference>
<dbReference type="Pfam" id="PF03148">
    <property type="entry name" value="Tektin"/>
    <property type="match status" value="1"/>
</dbReference>
<keyword evidence="4 14" id="KW-0813">Transport</keyword>
<evidence type="ECO:0000256" key="11">
    <source>
        <dbReference type="ARBA" id="ARBA00023136"/>
    </source>
</evidence>
<protein>
    <submittedName>
        <fullName evidence="18">SFRICE_005503</fullName>
    </submittedName>
</protein>
<comment type="similarity">
    <text evidence="3 14">Belongs to the amiloride-sensitive sodium channel (TC 1.A.6) family.</text>
</comment>
<evidence type="ECO:0000313" key="18">
    <source>
        <dbReference type="EMBL" id="SOQ59531.1"/>
    </source>
</evidence>
<dbReference type="InterPro" id="IPR048256">
    <property type="entry name" value="Tektin-like"/>
</dbReference>
<feature type="compositionally biased region" description="Acidic residues" evidence="16">
    <location>
        <begin position="1000"/>
        <end position="1010"/>
    </location>
</feature>
<gene>
    <name evidence="18" type="ORF">SFRICE_005503</name>
</gene>
<keyword evidence="13 14" id="KW-0407">Ion channel</keyword>
<keyword evidence="5 14" id="KW-0894">Sodium channel</keyword>
<feature type="region of interest" description="Disordered" evidence="16">
    <location>
        <begin position="877"/>
        <end position="896"/>
    </location>
</feature>
<evidence type="ECO:0000256" key="13">
    <source>
        <dbReference type="ARBA" id="ARBA00023303"/>
    </source>
</evidence>
<feature type="compositionally biased region" description="Polar residues" evidence="16">
    <location>
        <begin position="977"/>
        <end position="999"/>
    </location>
</feature>
<organism evidence="18">
    <name type="scientific">Spodoptera frugiperda</name>
    <name type="common">Fall armyworm</name>
    <dbReference type="NCBI Taxonomy" id="7108"/>
    <lineage>
        <taxon>Eukaryota</taxon>
        <taxon>Metazoa</taxon>
        <taxon>Ecdysozoa</taxon>
        <taxon>Arthropoda</taxon>
        <taxon>Hexapoda</taxon>
        <taxon>Insecta</taxon>
        <taxon>Pterygota</taxon>
        <taxon>Neoptera</taxon>
        <taxon>Endopterygota</taxon>
        <taxon>Lepidoptera</taxon>
        <taxon>Glossata</taxon>
        <taxon>Ditrysia</taxon>
        <taxon>Noctuoidea</taxon>
        <taxon>Noctuidae</taxon>
        <taxon>Amphipyrinae</taxon>
        <taxon>Spodoptera</taxon>
    </lineage>
</organism>
<keyword evidence="10 14" id="KW-0406">Ion transport</keyword>
<evidence type="ECO:0000256" key="12">
    <source>
        <dbReference type="ARBA" id="ARBA00023201"/>
    </source>
</evidence>
<comment type="subcellular location">
    <subcellularLocation>
        <location evidence="2">Cytoplasm</location>
    </subcellularLocation>
    <subcellularLocation>
        <location evidence="1">Membrane</location>
        <topology evidence="1">Multi-pass membrane protein</topology>
    </subcellularLocation>
</comment>
<feature type="transmembrane region" description="Helical" evidence="17">
    <location>
        <begin position="542"/>
        <end position="572"/>
    </location>
</feature>
<evidence type="ECO:0000256" key="3">
    <source>
        <dbReference type="ARBA" id="ARBA00007193"/>
    </source>
</evidence>
<evidence type="ECO:0000256" key="15">
    <source>
        <dbReference type="SAM" id="Coils"/>
    </source>
</evidence>
<evidence type="ECO:0000256" key="17">
    <source>
        <dbReference type="SAM" id="Phobius"/>
    </source>
</evidence>
<evidence type="ECO:0000256" key="7">
    <source>
        <dbReference type="ARBA" id="ARBA00022692"/>
    </source>
</evidence>
<dbReference type="PANTHER" id="PTHR11690">
    <property type="entry name" value="AMILORIDE-SENSITIVE SODIUM CHANNEL-RELATED"/>
    <property type="match status" value="1"/>
</dbReference>
<evidence type="ECO:0000256" key="1">
    <source>
        <dbReference type="ARBA" id="ARBA00004141"/>
    </source>
</evidence>
<dbReference type="AlphaFoldDB" id="A0A2H1X2I1"/>
<evidence type="ECO:0000256" key="9">
    <source>
        <dbReference type="ARBA" id="ARBA00023053"/>
    </source>
</evidence>
<evidence type="ECO:0000256" key="8">
    <source>
        <dbReference type="ARBA" id="ARBA00022989"/>
    </source>
</evidence>
<keyword evidence="15" id="KW-0175">Coiled coil</keyword>
<keyword evidence="11 17" id="KW-0472">Membrane</keyword>
<feature type="coiled-coil region" evidence="15">
    <location>
        <begin position="660"/>
        <end position="729"/>
    </location>
</feature>
<sequence length="1010" mass="116268">MFEYHKNKINEINSIPNNLSVEENLYFRDFYLKDFKYISPDVVNLNKNKVINKDVEKVVINEKLGAKSMLEKWISEVMKGLKQFFYQGSLHGVKYIFEPTFGNKEKATWVIIMFISIFICAVVIIQLFCKWTSTPFVNVIDSVPTPIWAVPFPTVVICPHLHVKMSFANVSELEGLQEFFAAMVCPRMTKDNKYWSTRLDDMQFHMLSDFVVQGAPSCPEVVKACNWPALHDTKWEMDKCCELFQPIFTNYGLCFAFNSLPLNAMTNDTLAWHKTFNVDAKPAALNWGLDIGYPKVFPPDLTMKPLRVMASGETNGLGVELFLNNTEHQYACEGKSLGFTILISSPTDHVYTSTVLRLPMDKMTTIEVTPLTYKTDFSLRALSPYRRQCFFQNEKRLQYYEFYTDSNCKHDLLVQEARKKCNCVLFNWPRKFIREPVCTTKDDFDCISGVEAKVEEQLIYAYYAESEDERGTSEAQESQSCHPSCNDVIYASQVFYSDLTKEMVNGSHKWGHLRIGEVTQINVHFYDDMFLGQHRHAQYDDYYFIGAIGGLLSLFLGFSIISVAELIFFVLLKPAYACYLGAYGLEDLRVLNDRLNAKVVEQVNDTQELVMLNNFAHESNEYQFKKCLQDRMSDIASWRWVLDDLNKRLSEAAEALQYEHNALRVVVSRLQKEIDEHSRDASKPGVLKPLSDSVEEAILQEFDFLREEKKKFERMIVALEKQSAAIEKTKKKIAEDLILKEQALCIEEACAKITSGVQSKVEGGRRKKKKRTSPITRWENRCLALKTAGLRALSNAIVTRQQVRGARVHLSITAQAYAARVDAALRRRLNSNKVKLQDIYWQKEEATRDYKALLDEMTTTEQNLLETMEQERVVETRLADRSKRPPGEHTRDEVDKKLKEELARLRNFSKQLRTNHERIMELQHHLTDSMTRIDCCAEDILCVVRLDDERIVSRLGEGPTEIPRPPPSLAEACPASPKSSPTPEQSPRTRPDTSLQSIMEENEDDYPFDS</sequence>
<dbReference type="InterPro" id="IPR001873">
    <property type="entry name" value="ENaC"/>
</dbReference>
<keyword evidence="7 14" id="KW-0812">Transmembrane</keyword>
<evidence type="ECO:0000256" key="16">
    <source>
        <dbReference type="SAM" id="MobiDB-lite"/>
    </source>
</evidence>
<dbReference type="GO" id="GO:0005737">
    <property type="term" value="C:cytoplasm"/>
    <property type="evidence" value="ECO:0007669"/>
    <property type="project" value="UniProtKB-SubCell"/>
</dbReference>
<evidence type="ECO:0000256" key="2">
    <source>
        <dbReference type="ARBA" id="ARBA00004496"/>
    </source>
</evidence>
<accession>A0A2H1X2I1</accession>
<dbReference type="GO" id="GO:0005929">
    <property type="term" value="C:cilium"/>
    <property type="evidence" value="ECO:0007669"/>
    <property type="project" value="UniProtKB-ARBA"/>
</dbReference>
<evidence type="ECO:0000256" key="5">
    <source>
        <dbReference type="ARBA" id="ARBA00022461"/>
    </source>
</evidence>
<dbReference type="GO" id="GO:0005886">
    <property type="term" value="C:plasma membrane"/>
    <property type="evidence" value="ECO:0007669"/>
    <property type="project" value="TreeGrafter"/>
</dbReference>
<keyword evidence="9" id="KW-0915">Sodium</keyword>
<keyword evidence="6" id="KW-0963">Cytoplasm</keyword>
<dbReference type="PANTHER" id="PTHR11690:SF288">
    <property type="entry name" value="AMILORIDE-SENSITIVE NA+ CHANNEL-RELATED"/>
    <property type="match status" value="1"/>
</dbReference>